<protein>
    <submittedName>
        <fullName evidence="1">Uncharacterized protein</fullName>
    </submittedName>
</protein>
<name>A0A0F9SUB2_9ZZZZ</name>
<comment type="caution">
    <text evidence="1">The sequence shown here is derived from an EMBL/GenBank/DDBJ whole genome shotgun (WGS) entry which is preliminary data.</text>
</comment>
<sequence length="86" mass="10068">MNAIYTAAINPDEAYNIIVSLQRMMFPEIEDQLREQEAQQSKIFEEEKGYIWVLQTGEHGHKYGTKVKLEDAPDTFRKWASEKGLY</sequence>
<accession>A0A0F9SUB2</accession>
<dbReference type="AlphaFoldDB" id="A0A0F9SUB2"/>
<gene>
    <name evidence="1" type="ORF">LCGC14_0430420</name>
</gene>
<organism evidence="1">
    <name type="scientific">marine sediment metagenome</name>
    <dbReference type="NCBI Taxonomy" id="412755"/>
    <lineage>
        <taxon>unclassified sequences</taxon>
        <taxon>metagenomes</taxon>
        <taxon>ecological metagenomes</taxon>
    </lineage>
</organism>
<reference evidence="1" key="1">
    <citation type="journal article" date="2015" name="Nature">
        <title>Complex archaea that bridge the gap between prokaryotes and eukaryotes.</title>
        <authorList>
            <person name="Spang A."/>
            <person name="Saw J.H."/>
            <person name="Jorgensen S.L."/>
            <person name="Zaremba-Niedzwiedzka K."/>
            <person name="Martijn J."/>
            <person name="Lind A.E."/>
            <person name="van Eijk R."/>
            <person name="Schleper C."/>
            <person name="Guy L."/>
            <person name="Ettema T.J."/>
        </authorList>
    </citation>
    <scope>NUCLEOTIDE SEQUENCE</scope>
</reference>
<dbReference type="EMBL" id="LAZR01000402">
    <property type="protein sequence ID" value="KKN70464.1"/>
    <property type="molecule type" value="Genomic_DNA"/>
</dbReference>
<proteinExistence type="predicted"/>
<evidence type="ECO:0000313" key="1">
    <source>
        <dbReference type="EMBL" id="KKN70464.1"/>
    </source>
</evidence>